<dbReference type="InterPro" id="IPR006098">
    <property type="entry name" value="MMCoA_mutase_a_cat"/>
</dbReference>
<keyword evidence="2" id="KW-0413">Isomerase</keyword>
<evidence type="ECO:0000256" key="2">
    <source>
        <dbReference type="ARBA" id="ARBA00023235"/>
    </source>
</evidence>
<protein>
    <submittedName>
        <fullName evidence="4">Methylmalonyl-CoA mutase family protein</fullName>
    </submittedName>
</protein>
<feature type="non-terminal residue" evidence="4">
    <location>
        <position position="225"/>
    </location>
</feature>
<dbReference type="Proteomes" id="UP001180737">
    <property type="component" value="Unassembled WGS sequence"/>
</dbReference>
<dbReference type="InterPro" id="IPR016176">
    <property type="entry name" value="Cbl-dep_enz_cat"/>
</dbReference>
<dbReference type="RefSeq" id="WP_311590841.1">
    <property type="nucleotide sequence ID" value="NZ_JAVRFJ010000015.1"/>
</dbReference>
<evidence type="ECO:0000256" key="1">
    <source>
        <dbReference type="ARBA" id="ARBA00011870"/>
    </source>
</evidence>
<dbReference type="Gene3D" id="3.20.20.240">
    <property type="entry name" value="Methylmalonyl-CoA mutase"/>
    <property type="match status" value="1"/>
</dbReference>
<feature type="domain" description="Methylmalonyl-CoA mutase alpha/beta chain catalytic" evidence="3">
    <location>
        <begin position="9"/>
        <end position="225"/>
    </location>
</feature>
<organism evidence="4 5">
    <name type="scientific">Streptomyces gottesmaniae</name>
    <dbReference type="NCBI Taxonomy" id="3075518"/>
    <lineage>
        <taxon>Bacteria</taxon>
        <taxon>Bacillati</taxon>
        <taxon>Actinomycetota</taxon>
        <taxon>Actinomycetes</taxon>
        <taxon>Kitasatosporales</taxon>
        <taxon>Streptomycetaceae</taxon>
        <taxon>Streptomyces</taxon>
    </lineage>
</organism>
<dbReference type="Pfam" id="PF01642">
    <property type="entry name" value="MM_CoA_mutase"/>
    <property type="match status" value="1"/>
</dbReference>
<proteinExistence type="predicted"/>
<sequence>MKETVVRESESGLPIEPVYGPEVLEGWDPAERLGEPGGYPFTRGVYRSMYTGRPWTMRQYAGFGTAVESNARYRQLIADGTTGLSVAFDLPTQMGHDSDAPIAHGEVGKVGVAIDSVEDMRVLFGGIALDRVSTSMTINAPAAVLLLMYQIVAEEQGVGAGRLTGTVQNDVLKEYIARGTYIFPPRPSLRLIADIFRYCRVEMPRWNTISISGYHMAEAGASPVQ</sequence>
<dbReference type="NCBIfam" id="TIGR00641">
    <property type="entry name" value="acid_CoA_mut_N"/>
    <property type="match status" value="1"/>
</dbReference>
<dbReference type="InterPro" id="IPR006099">
    <property type="entry name" value="MeMalonylCoA_mutase_a/b_cat"/>
</dbReference>
<comment type="subunit">
    <text evidence="1">Heterodimer of an alpha and a beta chain.</text>
</comment>
<comment type="caution">
    <text evidence="4">The sequence shown here is derived from an EMBL/GenBank/DDBJ whole genome shotgun (WGS) entry which is preliminary data.</text>
</comment>
<name>A0ABU2YYJ6_9ACTN</name>
<dbReference type="EMBL" id="JAVRFJ010000015">
    <property type="protein sequence ID" value="MDT0569396.1"/>
    <property type="molecule type" value="Genomic_DNA"/>
</dbReference>
<evidence type="ECO:0000313" key="5">
    <source>
        <dbReference type="Proteomes" id="UP001180737"/>
    </source>
</evidence>
<keyword evidence="5" id="KW-1185">Reference proteome</keyword>
<dbReference type="PANTHER" id="PTHR48101">
    <property type="entry name" value="METHYLMALONYL-COA MUTASE, MITOCHONDRIAL-RELATED"/>
    <property type="match status" value="1"/>
</dbReference>
<dbReference type="PANTHER" id="PTHR48101:SF1">
    <property type="entry name" value="METHYLMALONYL-COA MUTASE, LARGE SUBUNIT"/>
    <property type="match status" value="1"/>
</dbReference>
<reference evidence="4" key="1">
    <citation type="submission" date="2024-05" db="EMBL/GenBank/DDBJ databases">
        <title>30 novel species of actinomycetes from the DSMZ collection.</title>
        <authorList>
            <person name="Nouioui I."/>
        </authorList>
    </citation>
    <scope>NUCLEOTIDE SEQUENCE</scope>
    <source>
        <strain evidence="4">DSM 3412</strain>
    </source>
</reference>
<accession>A0ABU2YYJ6</accession>
<gene>
    <name evidence="4" type="ORF">RM704_18275</name>
</gene>
<evidence type="ECO:0000313" key="4">
    <source>
        <dbReference type="EMBL" id="MDT0569396.1"/>
    </source>
</evidence>
<evidence type="ECO:0000259" key="3">
    <source>
        <dbReference type="Pfam" id="PF01642"/>
    </source>
</evidence>
<dbReference type="SUPFAM" id="SSF51703">
    <property type="entry name" value="Cobalamin (vitamin B12)-dependent enzymes"/>
    <property type="match status" value="1"/>
</dbReference>